<evidence type="ECO:0000256" key="1">
    <source>
        <dbReference type="SAM" id="MobiDB-lite"/>
    </source>
</evidence>
<organism evidence="2 3">
    <name type="scientific">Streptomyces alkaliphilus</name>
    <dbReference type="NCBI Taxonomy" id="1472722"/>
    <lineage>
        <taxon>Bacteria</taxon>
        <taxon>Bacillati</taxon>
        <taxon>Actinomycetota</taxon>
        <taxon>Actinomycetes</taxon>
        <taxon>Kitasatosporales</taxon>
        <taxon>Streptomycetaceae</taxon>
        <taxon>Streptomyces</taxon>
    </lineage>
</organism>
<feature type="compositionally biased region" description="Basic and acidic residues" evidence="1">
    <location>
        <begin position="1"/>
        <end position="13"/>
    </location>
</feature>
<reference evidence="3" key="1">
    <citation type="submission" date="2019-10" db="EMBL/GenBank/DDBJ databases">
        <title>Streptomyces sp. nov., a novel actinobacterium isolated from alkaline environment.</title>
        <authorList>
            <person name="Golinska P."/>
        </authorList>
    </citation>
    <scope>NUCLEOTIDE SEQUENCE [LARGE SCALE GENOMIC DNA]</scope>
    <source>
        <strain evidence="3">DSM 42118</strain>
    </source>
</reference>
<feature type="compositionally biased region" description="Pro residues" evidence="1">
    <location>
        <begin position="24"/>
        <end position="38"/>
    </location>
</feature>
<keyword evidence="3" id="KW-1185">Reference proteome</keyword>
<dbReference type="AlphaFoldDB" id="A0A7W3Y452"/>
<protein>
    <submittedName>
        <fullName evidence="2">Uncharacterized protein</fullName>
    </submittedName>
</protein>
<sequence>MTETGHIPERGMPEHTGAPGGHFAPPPHPGVGPVPGEPGDPEEPEEDELLMPGFHGSWGDTPQALGGGYATPPAGTPVPP</sequence>
<proteinExistence type="predicted"/>
<comment type="caution">
    <text evidence="2">The sequence shown here is derived from an EMBL/GenBank/DDBJ whole genome shotgun (WGS) entry which is preliminary data.</text>
</comment>
<dbReference type="EMBL" id="VKHT01001347">
    <property type="protein sequence ID" value="MBB0247075.1"/>
    <property type="molecule type" value="Genomic_DNA"/>
</dbReference>
<feature type="region of interest" description="Disordered" evidence="1">
    <location>
        <begin position="1"/>
        <end position="80"/>
    </location>
</feature>
<dbReference type="Proteomes" id="UP000538929">
    <property type="component" value="Unassembled WGS sequence"/>
</dbReference>
<evidence type="ECO:0000313" key="3">
    <source>
        <dbReference type="Proteomes" id="UP000538929"/>
    </source>
</evidence>
<evidence type="ECO:0000313" key="2">
    <source>
        <dbReference type="EMBL" id="MBB0247075.1"/>
    </source>
</evidence>
<feature type="non-terminal residue" evidence="2">
    <location>
        <position position="80"/>
    </location>
</feature>
<feature type="compositionally biased region" description="Acidic residues" evidence="1">
    <location>
        <begin position="39"/>
        <end position="49"/>
    </location>
</feature>
<accession>A0A7W3Y452</accession>
<name>A0A7W3Y452_9ACTN</name>
<gene>
    <name evidence="2" type="ORF">FNQ90_23855</name>
</gene>